<accession>A0A176S6N7</accession>
<keyword evidence="1" id="KW-0812">Transmembrane</keyword>
<evidence type="ECO:0000313" key="3">
    <source>
        <dbReference type="Proteomes" id="UP000076962"/>
    </source>
</evidence>
<comment type="caution">
    <text evidence="2">The sequence shown here is derived from an EMBL/GenBank/DDBJ whole genome shotgun (WGS) entry which is preliminary data.</text>
</comment>
<feature type="transmembrane region" description="Helical" evidence="1">
    <location>
        <begin position="27"/>
        <end position="47"/>
    </location>
</feature>
<gene>
    <name evidence="2" type="ORF">THIOM_000462</name>
</gene>
<dbReference type="AlphaFoldDB" id="A0A176S6N7"/>
<protein>
    <submittedName>
        <fullName evidence="2">Uncharacterized protein</fullName>
    </submittedName>
</protein>
<name>A0A176S6N7_9GAMM</name>
<reference evidence="2 3" key="1">
    <citation type="submission" date="2016-05" db="EMBL/GenBank/DDBJ databases">
        <title>Single-cell genome of chain-forming Candidatus Thiomargarita nelsonii and comparison to other large sulfur-oxidizing bacteria.</title>
        <authorList>
            <person name="Winkel M."/>
            <person name="Salman V."/>
            <person name="Woyke T."/>
            <person name="Schulz-Vogt H."/>
            <person name="Richter M."/>
            <person name="Flood B."/>
            <person name="Bailey J."/>
            <person name="Amann R."/>
            <person name="Mussmann M."/>
        </authorList>
    </citation>
    <scope>NUCLEOTIDE SEQUENCE [LARGE SCALE GENOMIC DNA]</scope>
    <source>
        <strain evidence="2 3">THI036</strain>
    </source>
</reference>
<feature type="transmembrane region" description="Helical" evidence="1">
    <location>
        <begin position="54"/>
        <end position="76"/>
    </location>
</feature>
<keyword evidence="1" id="KW-1133">Transmembrane helix</keyword>
<evidence type="ECO:0000313" key="2">
    <source>
        <dbReference type="EMBL" id="OAD23695.1"/>
    </source>
</evidence>
<organism evidence="2 3">
    <name type="scientific">Candidatus Thiomargarita nelsonii</name>
    <dbReference type="NCBI Taxonomy" id="1003181"/>
    <lineage>
        <taxon>Bacteria</taxon>
        <taxon>Pseudomonadati</taxon>
        <taxon>Pseudomonadota</taxon>
        <taxon>Gammaproteobacteria</taxon>
        <taxon>Thiotrichales</taxon>
        <taxon>Thiotrichaceae</taxon>
        <taxon>Thiomargarita</taxon>
    </lineage>
</organism>
<evidence type="ECO:0000256" key="1">
    <source>
        <dbReference type="SAM" id="Phobius"/>
    </source>
</evidence>
<keyword evidence="3" id="KW-1185">Reference proteome</keyword>
<proteinExistence type="predicted"/>
<dbReference type="EMBL" id="LUTY01000209">
    <property type="protein sequence ID" value="OAD23695.1"/>
    <property type="molecule type" value="Genomic_DNA"/>
</dbReference>
<dbReference type="Proteomes" id="UP000076962">
    <property type="component" value="Unassembled WGS sequence"/>
</dbReference>
<sequence length="77" mass="8632">MVLGALLCVLIITLLRVEFPWHRAARRSYWAASISIYGAMMATYWGAQFIPSALISVLFGISPIVTSVRCFISTIFY</sequence>
<keyword evidence="1" id="KW-0472">Membrane</keyword>